<evidence type="ECO:0000259" key="7">
    <source>
        <dbReference type="Pfam" id="PF22289"/>
    </source>
</evidence>
<evidence type="ECO:0000256" key="6">
    <source>
        <dbReference type="ARBA" id="ARBA00023014"/>
    </source>
</evidence>
<evidence type="ECO:0000256" key="2">
    <source>
        <dbReference type="ARBA" id="ARBA00022714"/>
    </source>
</evidence>
<dbReference type="EMBL" id="BSFK01000013">
    <property type="protein sequence ID" value="GLK77161.1"/>
    <property type="molecule type" value="Genomic_DNA"/>
</dbReference>
<evidence type="ECO:0000313" key="9">
    <source>
        <dbReference type="EMBL" id="GLK77161.1"/>
    </source>
</evidence>
<dbReference type="InterPro" id="IPR048037">
    <property type="entry name" value="DmmA-like_C"/>
</dbReference>
<keyword evidence="6" id="KW-0411">Iron-sulfur</keyword>
<feature type="domain" description="Dimethylamine monooxygenase subunit DmmA-like N-terminal" evidence="8">
    <location>
        <begin position="8"/>
        <end position="131"/>
    </location>
</feature>
<keyword evidence="3" id="KW-0479">Metal-binding</keyword>
<evidence type="ECO:0000259" key="8">
    <source>
        <dbReference type="Pfam" id="PF22290"/>
    </source>
</evidence>
<dbReference type="GO" id="GO:0016491">
    <property type="term" value="F:oxidoreductase activity"/>
    <property type="evidence" value="ECO:0007669"/>
    <property type="project" value="UniProtKB-KW"/>
</dbReference>
<evidence type="ECO:0000256" key="4">
    <source>
        <dbReference type="ARBA" id="ARBA00023002"/>
    </source>
</evidence>
<gene>
    <name evidence="9" type="ORF">GCM10008171_24150</name>
</gene>
<protein>
    <submittedName>
        <fullName evidence="9">Uncharacterized protein</fullName>
    </submittedName>
</protein>
<keyword evidence="5" id="KW-0408">Iron</keyword>
<comment type="caution">
    <text evidence="9">The sequence shown here is derived from an EMBL/GenBank/DDBJ whole genome shotgun (WGS) entry which is preliminary data.</text>
</comment>
<dbReference type="InterPro" id="IPR054582">
    <property type="entry name" value="DmmA-like_N"/>
</dbReference>
<evidence type="ECO:0000256" key="1">
    <source>
        <dbReference type="ARBA" id="ARBA00022630"/>
    </source>
</evidence>
<keyword evidence="4" id="KW-0560">Oxidoreductase</keyword>
<evidence type="ECO:0000256" key="3">
    <source>
        <dbReference type="ARBA" id="ARBA00022723"/>
    </source>
</evidence>
<dbReference type="Pfam" id="PF22290">
    <property type="entry name" value="DmmA-like_N"/>
    <property type="match status" value="1"/>
</dbReference>
<proteinExistence type="predicted"/>
<feature type="domain" description="Dimethylamine monooxygenase subunit DmmA-like C-terminal" evidence="7">
    <location>
        <begin position="142"/>
        <end position="185"/>
    </location>
</feature>
<dbReference type="GO" id="GO:0046872">
    <property type="term" value="F:metal ion binding"/>
    <property type="evidence" value="ECO:0007669"/>
    <property type="project" value="UniProtKB-KW"/>
</dbReference>
<dbReference type="Proteomes" id="UP001143364">
    <property type="component" value="Unassembled WGS sequence"/>
</dbReference>
<reference evidence="9" key="2">
    <citation type="submission" date="2023-01" db="EMBL/GenBank/DDBJ databases">
        <authorList>
            <person name="Sun Q."/>
            <person name="Evtushenko L."/>
        </authorList>
    </citation>
    <scope>NUCLEOTIDE SEQUENCE</scope>
    <source>
        <strain evidence="9">VKM B-2555</strain>
    </source>
</reference>
<evidence type="ECO:0000256" key="5">
    <source>
        <dbReference type="ARBA" id="ARBA00023004"/>
    </source>
</evidence>
<keyword evidence="10" id="KW-1185">Reference proteome</keyword>
<dbReference type="Pfam" id="PF22289">
    <property type="entry name" value="DmmA-like_C"/>
    <property type="match status" value="1"/>
</dbReference>
<dbReference type="GO" id="GO:0051537">
    <property type="term" value="F:2 iron, 2 sulfur cluster binding"/>
    <property type="evidence" value="ECO:0007669"/>
    <property type="project" value="UniProtKB-KW"/>
</dbReference>
<dbReference type="AlphaFoldDB" id="A0A9W6JGG7"/>
<name>A0A9W6JGG7_9HYPH</name>
<reference evidence="9" key="1">
    <citation type="journal article" date="2014" name="Int. J. Syst. Evol. Microbiol.">
        <title>Complete genome sequence of Corynebacterium casei LMG S-19264T (=DSM 44701T), isolated from a smear-ripened cheese.</title>
        <authorList>
            <consortium name="US DOE Joint Genome Institute (JGI-PGF)"/>
            <person name="Walter F."/>
            <person name="Albersmeier A."/>
            <person name="Kalinowski J."/>
            <person name="Ruckert C."/>
        </authorList>
    </citation>
    <scope>NUCLEOTIDE SEQUENCE</scope>
    <source>
        <strain evidence="9">VKM B-2555</strain>
    </source>
</reference>
<evidence type="ECO:0000313" key="10">
    <source>
        <dbReference type="Proteomes" id="UP001143364"/>
    </source>
</evidence>
<organism evidence="9 10">
    <name type="scientific">Methylopila jiangsuensis</name>
    <dbReference type="NCBI Taxonomy" id="586230"/>
    <lineage>
        <taxon>Bacteria</taxon>
        <taxon>Pseudomonadati</taxon>
        <taxon>Pseudomonadota</taxon>
        <taxon>Alphaproteobacteria</taxon>
        <taxon>Hyphomicrobiales</taxon>
        <taxon>Methylopilaceae</taxon>
        <taxon>Methylopila</taxon>
    </lineage>
</organism>
<accession>A0A9W6JGG7</accession>
<dbReference type="NCBIfam" id="NF041259">
    <property type="entry name" value="mono_DmmA_fam"/>
    <property type="match status" value="1"/>
</dbReference>
<keyword evidence="1" id="KW-0285">Flavoprotein</keyword>
<sequence>MPEMLAATIKSRPIYEGLRLDGRAKRHLVAAEGEGALAVLDMLAGEDAALARATLLYAPGGSAGQEHGAKLAALRPDGFHPLPTQPTLLNRLEVILQTATMGTRIYVAGTEGFIGKVVALAQAHGVDPQSVRTEHRGSLARRVQCVHCKGMTENVTASPFVCSHCGLNLFVRDHYSRRLGAFQGVCVDAEVPGEIPPAEELFR</sequence>
<keyword evidence="2" id="KW-0001">2Fe-2S</keyword>